<dbReference type="AlphaFoldDB" id="A0AAV4AH25"/>
<keyword evidence="3" id="KW-1185">Reference proteome</keyword>
<protein>
    <submittedName>
        <fullName evidence="2">Reverse transcriptase</fullName>
    </submittedName>
</protein>
<sequence length="136" mass="15498">MTAEGVYIPKEQDSRGINQFRPISLLNVEGKIFFSVMASRLTKYLKAFMDDTTIICSKEDETRRMLRRVDDLMSWAFNWPKWLGTGFETRCTRVRILGKQPRRIKIGSREASGSHDLDVAPGPLRVSGVTGPKHLL</sequence>
<evidence type="ECO:0000313" key="3">
    <source>
        <dbReference type="Proteomes" id="UP000735302"/>
    </source>
</evidence>
<proteinExistence type="predicted"/>
<dbReference type="Proteomes" id="UP000735302">
    <property type="component" value="Unassembled WGS sequence"/>
</dbReference>
<keyword evidence="2" id="KW-0695">RNA-directed DNA polymerase</keyword>
<accession>A0AAV4AH25</accession>
<comment type="caution">
    <text evidence="2">The sequence shown here is derived from an EMBL/GenBank/DDBJ whole genome shotgun (WGS) entry which is preliminary data.</text>
</comment>
<name>A0AAV4AH25_9GAST</name>
<evidence type="ECO:0000313" key="2">
    <source>
        <dbReference type="EMBL" id="GFO05549.1"/>
    </source>
</evidence>
<gene>
    <name evidence="2" type="ORF">PoB_003205400</name>
</gene>
<reference evidence="2 3" key="1">
    <citation type="journal article" date="2021" name="Elife">
        <title>Chloroplast acquisition without the gene transfer in kleptoplastic sea slugs, Plakobranchus ocellatus.</title>
        <authorList>
            <person name="Maeda T."/>
            <person name="Takahashi S."/>
            <person name="Yoshida T."/>
            <person name="Shimamura S."/>
            <person name="Takaki Y."/>
            <person name="Nagai Y."/>
            <person name="Toyoda A."/>
            <person name="Suzuki Y."/>
            <person name="Arimoto A."/>
            <person name="Ishii H."/>
            <person name="Satoh N."/>
            <person name="Nishiyama T."/>
            <person name="Hasebe M."/>
            <person name="Maruyama T."/>
            <person name="Minagawa J."/>
            <person name="Obokata J."/>
            <person name="Shigenobu S."/>
        </authorList>
    </citation>
    <scope>NUCLEOTIDE SEQUENCE [LARGE SCALE GENOMIC DNA]</scope>
</reference>
<dbReference type="EMBL" id="BLXT01003749">
    <property type="protein sequence ID" value="GFO05549.1"/>
    <property type="molecule type" value="Genomic_DNA"/>
</dbReference>
<feature type="region of interest" description="Disordered" evidence="1">
    <location>
        <begin position="112"/>
        <end position="136"/>
    </location>
</feature>
<evidence type="ECO:0000256" key="1">
    <source>
        <dbReference type="SAM" id="MobiDB-lite"/>
    </source>
</evidence>
<organism evidence="2 3">
    <name type="scientific">Plakobranchus ocellatus</name>
    <dbReference type="NCBI Taxonomy" id="259542"/>
    <lineage>
        <taxon>Eukaryota</taxon>
        <taxon>Metazoa</taxon>
        <taxon>Spiralia</taxon>
        <taxon>Lophotrochozoa</taxon>
        <taxon>Mollusca</taxon>
        <taxon>Gastropoda</taxon>
        <taxon>Heterobranchia</taxon>
        <taxon>Euthyneura</taxon>
        <taxon>Panpulmonata</taxon>
        <taxon>Sacoglossa</taxon>
        <taxon>Placobranchoidea</taxon>
        <taxon>Plakobranchidae</taxon>
        <taxon>Plakobranchus</taxon>
    </lineage>
</organism>
<keyword evidence="2" id="KW-0808">Transferase</keyword>
<keyword evidence="2" id="KW-0548">Nucleotidyltransferase</keyword>
<dbReference type="GO" id="GO:0003964">
    <property type="term" value="F:RNA-directed DNA polymerase activity"/>
    <property type="evidence" value="ECO:0007669"/>
    <property type="project" value="UniProtKB-KW"/>
</dbReference>